<dbReference type="GO" id="GO:0005794">
    <property type="term" value="C:Golgi apparatus"/>
    <property type="evidence" value="ECO:0007669"/>
    <property type="project" value="TreeGrafter"/>
</dbReference>
<protein>
    <submittedName>
        <fullName evidence="4">Uncharacterized protein</fullName>
    </submittedName>
</protein>
<sequence length="182" mass="20469">MVKLFRPPHPLSRPCTLPLGLPFPPLVLIHLRGSHQPQLPSWQIASSLVRRRHGLLSLVLLVAVADCVTSASSIHVDFIRRPSYPPFFLSPFREVPPFRNADDCPFATRIDVAMTLDTNYLRGTMAAVLSILQHTSGSTPGVLASICVAFPYLDFRVYHFDSGRVRDRISRYIFHVLDQPLN</sequence>
<dbReference type="InterPro" id="IPR050748">
    <property type="entry name" value="Glycosyltrans_8_dom-fam"/>
</dbReference>
<evidence type="ECO:0000256" key="2">
    <source>
        <dbReference type="ARBA" id="ARBA00022676"/>
    </source>
</evidence>
<reference evidence="4 5" key="1">
    <citation type="submission" date="2023-10" db="EMBL/GenBank/DDBJ databases">
        <title>Chromosome-scale genome assembly provides insights into flower coloration mechanisms of Canna indica.</title>
        <authorList>
            <person name="Li C."/>
        </authorList>
    </citation>
    <scope>NUCLEOTIDE SEQUENCE [LARGE SCALE GENOMIC DNA]</scope>
    <source>
        <tissue evidence="4">Flower</tissue>
    </source>
</reference>
<evidence type="ECO:0000256" key="3">
    <source>
        <dbReference type="ARBA" id="ARBA00022679"/>
    </source>
</evidence>
<evidence type="ECO:0000256" key="1">
    <source>
        <dbReference type="ARBA" id="ARBA00004877"/>
    </source>
</evidence>
<dbReference type="GO" id="GO:0016757">
    <property type="term" value="F:glycosyltransferase activity"/>
    <property type="evidence" value="ECO:0007669"/>
    <property type="project" value="UniProtKB-KW"/>
</dbReference>
<name>A0AAQ3QG88_9LILI</name>
<comment type="pathway">
    <text evidence="1">Glycan metabolism; pectin biosynthesis.</text>
</comment>
<accession>A0AAQ3QG88</accession>
<dbReference type="AlphaFoldDB" id="A0AAQ3QG88"/>
<keyword evidence="2" id="KW-0328">Glycosyltransferase</keyword>
<dbReference type="PANTHER" id="PTHR13778:SF5">
    <property type="entry name" value="HEXOSYLTRANSFERASE"/>
    <property type="match status" value="1"/>
</dbReference>
<gene>
    <name evidence="4" type="ORF">Cni_G17079</name>
</gene>
<evidence type="ECO:0000313" key="4">
    <source>
        <dbReference type="EMBL" id="WOL08326.1"/>
    </source>
</evidence>
<dbReference type="PANTHER" id="PTHR13778">
    <property type="entry name" value="GLYCOSYLTRANSFERASE 8 DOMAIN-CONTAINING PROTEIN"/>
    <property type="match status" value="1"/>
</dbReference>
<dbReference type="EMBL" id="CP136894">
    <property type="protein sequence ID" value="WOL08326.1"/>
    <property type="molecule type" value="Genomic_DNA"/>
</dbReference>
<organism evidence="4 5">
    <name type="scientific">Canna indica</name>
    <name type="common">Indian-shot</name>
    <dbReference type="NCBI Taxonomy" id="4628"/>
    <lineage>
        <taxon>Eukaryota</taxon>
        <taxon>Viridiplantae</taxon>
        <taxon>Streptophyta</taxon>
        <taxon>Embryophyta</taxon>
        <taxon>Tracheophyta</taxon>
        <taxon>Spermatophyta</taxon>
        <taxon>Magnoliopsida</taxon>
        <taxon>Liliopsida</taxon>
        <taxon>Zingiberales</taxon>
        <taxon>Cannaceae</taxon>
        <taxon>Canna</taxon>
    </lineage>
</organism>
<keyword evidence="5" id="KW-1185">Reference proteome</keyword>
<evidence type="ECO:0000313" key="5">
    <source>
        <dbReference type="Proteomes" id="UP001327560"/>
    </source>
</evidence>
<dbReference type="Proteomes" id="UP001327560">
    <property type="component" value="Chromosome 5"/>
</dbReference>
<proteinExistence type="predicted"/>
<keyword evidence="3" id="KW-0808">Transferase</keyword>